<gene>
    <name evidence="3" type="ORF">FH969_08125</name>
</gene>
<feature type="compositionally biased region" description="Basic and acidic residues" evidence="1">
    <location>
        <begin position="23"/>
        <end position="38"/>
    </location>
</feature>
<keyword evidence="4" id="KW-1185">Reference proteome</keyword>
<protein>
    <submittedName>
        <fullName evidence="3">ABC transporter</fullName>
    </submittedName>
</protein>
<dbReference type="InterPro" id="IPR005662">
    <property type="entry name" value="GTPase_Era-like"/>
</dbReference>
<dbReference type="GO" id="GO:0019843">
    <property type="term" value="F:rRNA binding"/>
    <property type="evidence" value="ECO:0007669"/>
    <property type="project" value="TreeGrafter"/>
</dbReference>
<dbReference type="InterPro" id="IPR045063">
    <property type="entry name" value="Dynamin_N"/>
</dbReference>
<dbReference type="SUPFAM" id="SSF52540">
    <property type="entry name" value="P-loop containing nucleoside triphosphate hydrolases"/>
    <property type="match status" value="1"/>
</dbReference>
<feature type="region of interest" description="Disordered" evidence="1">
    <location>
        <begin position="1"/>
        <end position="40"/>
    </location>
</feature>
<dbReference type="InterPro" id="IPR027417">
    <property type="entry name" value="P-loop_NTPase"/>
</dbReference>
<evidence type="ECO:0000256" key="1">
    <source>
        <dbReference type="SAM" id="MobiDB-lite"/>
    </source>
</evidence>
<dbReference type="GO" id="GO:0005525">
    <property type="term" value="F:GTP binding"/>
    <property type="evidence" value="ECO:0007669"/>
    <property type="project" value="InterPro"/>
</dbReference>
<sequence length="569" mass="59187">MITTSDGTPGVPAAPEDEPATSTHDDAPAAAPREEARRATSPALDVVLDLQAQLEDVAFPLDLPGAERARELRHRVSVQLATHLVPRLREASLPAVVVVGGPTGAGKSTLVNAIAGESVSPAGVVRPTTRRPVLVVHPDDAEPMAEHPVAARAALVHGDVPRGLALLDAPDLDSVDEANRALAVELVEVADVWLFVTTANRYGDALPWAVLDQVRRRGITLGVVLDRVPRESLDIVRRDLLGRLQDAGFGSLPLFVVPDAGPLAGPLDPAHVSEVDRWLRLLASRAASREVVARTLRGVWNPLRAEVRELVDAATAQVEEADALLGAASAVLPPAVAALSEAIATGVLTEGAPTTRWVAGAGFRGPLEPLAHEVTGFFARRRLERGREARGAALAALVEELRSAFVDVVGDAARRSDADVVHAWTGHSAAGAALAEARRPDDVVGERRERLSSAWTGWVSGLGTLGLASATGGQDARPPLLDPDGERALVALAAAGLPAAEQAARRLGAGGADDAVAAARTSLQEAAAGVLADEVRAYGDTVSAQLSIEAATALRVRVGELRALAGEEQ</sequence>
<evidence type="ECO:0000313" key="4">
    <source>
        <dbReference type="Proteomes" id="UP000313849"/>
    </source>
</evidence>
<dbReference type="InterPro" id="IPR003593">
    <property type="entry name" value="AAA+_ATPase"/>
</dbReference>
<dbReference type="OrthoDB" id="207675at2"/>
<dbReference type="GO" id="GO:0000028">
    <property type="term" value="P:ribosomal small subunit assembly"/>
    <property type="evidence" value="ECO:0007669"/>
    <property type="project" value="TreeGrafter"/>
</dbReference>
<dbReference type="RefSeq" id="WP_139986870.1">
    <property type="nucleotide sequence ID" value="NZ_VENP01000025.1"/>
</dbReference>
<dbReference type="Gene3D" id="3.40.50.300">
    <property type="entry name" value="P-loop containing nucleotide triphosphate hydrolases"/>
    <property type="match status" value="1"/>
</dbReference>
<dbReference type="PANTHER" id="PTHR42698">
    <property type="entry name" value="GTPASE ERA"/>
    <property type="match status" value="1"/>
</dbReference>
<dbReference type="EMBL" id="VENP01000025">
    <property type="protein sequence ID" value="TNU74100.1"/>
    <property type="molecule type" value="Genomic_DNA"/>
</dbReference>
<dbReference type="PANTHER" id="PTHR42698:SF1">
    <property type="entry name" value="GTPASE ERA, MITOCHONDRIAL"/>
    <property type="match status" value="1"/>
</dbReference>
<dbReference type="GO" id="GO:0043024">
    <property type="term" value="F:ribosomal small subunit binding"/>
    <property type="evidence" value="ECO:0007669"/>
    <property type="project" value="TreeGrafter"/>
</dbReference>
<name>A0A5C5BBM6_9MICO</name>
<organism evidence="3 4">
    <name type="scientific">Miniimonas arenae</name>
    <dbReference type="NCBI Taxonomy" id="676201"/>
    <lineage>
        <taxon>Bacteria</taxon>
        <taxon>Bacillati</taxon>
        <taxon>Actinomycetota</taxon>
        <taxon>Actinomycetes</taxon>
        <taxon>Micrococcales</taxon>
        <taxon>Beutenbergiaceae</taxon>
        <taxon>Miniimonas</taxon>
    </lineage>
</organism>
<evidence type="ECO:0000259" key="2">
    <source>
        <dbReference type="SMART" id="SM00382"/>
    </source>
</evidence>
<dbReference type="Pfam" id="PF00350">
    <property type="entry name" value="Dynamin_N"/>
    <property type="match status" value="1"/>
</dbReference>
<comment type="caution">
    <text evidence="3">The sequence shown here is derived from an EMBL/GenBank/DDBJ whole genome shotgun (WGS) entry which is preliminary data.</text>
</comment>
<dbReference type="Proteomes" id="UP000313849">
    <property type="component" value="Unassembled WGS sequence"/>
</dbReference>
<dbReference type="CDD" id="cd00882">
    <property type="entry name" value="Ras_like_GTPase"/>
    <property type="match status" value="1"/>
</dbReference>
<dbReference type="AlphaFoldDB" id="A0A5C5BBM6"/>
<accession>A0A5C5BBM6</accession>
<dbReference type="GO" id="GO:0005829">
    <property type="term" value="C:cytosol"/>
    <property type="evidence" value="ECO:0007669"/>
    <property type="project" value="TreeGrafter"/>
</dbReference>
<reference evidence="3 4" key="1">
    <citation type="submission" date="2019-06" db="EMBL/GenBank/DDBJ databases">
        <title>Draft genome sequence of Miniimonas arenae KCTC 19750T isolated from sea sand.</title>
        <authorList>
            <person name="Park S.-J."/>
        </authorList>
    </citation>
    <scope>NUCLEOTIDE SEQUENCE [LARGE SCALE GENOMIC DNA]</scope>
    <source>
        <strain evidence="3 4">KCTC 19750</strain>
    </source>
</reference>
<dbReference type="SMART" id="SM00382">
    <property type="entry name" value="AAA"/>
    <property type="match status" value="1"/>
</dbReference>
<proteinExistence type="predicted"/>
<evidence type="ECO:0000313" key="3">
    <source>
        <dbReference type="EMBL" id="TNU74100.1"/>
    </source>
</evidence>
<feature type="domain" description="AAA+ ATPase" evidence="2">
    <location>
        <begin position="93"/>
        <end position="239"/>
    </location>
</feature>